<dbReference type="GO" id="GO:0038062">
    <property type="term" value="F:protein tyrosine kinase collagen receptor activity"/>
    <property type="evidence" value="ECO:0007669"/>
    <property type="project" value="TreeGrafter"/>
</dbReference>
<dbReference type="InterPro" id="IPR008979">
    <property type="entry name" value="Galactose-bd-like_sf"/>
</dbReference>
<keyword evidence="10" id="KW-0675">Receptor</keyword>
<evidence type="ECO:0000256" key="11">
    <source>
        <dbReference type="ARBA" id="ARBA00023180"/>
    </source>
</evidence>
<dbReference type="InterPro" id="IPR008266">
    <property type="entry name" value="Tyr_kinase_AS"/>
</dbReference>
<keyword evidence="7 14" id="KW-1133">Transmembrane helix</keyword>
<evidence type="ECO:0000259" key="17">
    <source>
        <dbReference type="PROSITE" id="PS50022"/>
    </source>
</evidence>
<dbReference type="Gene3D" id="2.60.120.260">
    <property type="entry name" value="Galactose-binding domain-like"/>
    <property type="match status" value="2"/>
</dbReference>
<feature type="chain" id="PRO_5032602486" description="Discoidin domain-containing receptor 2" evidence="15">
    <location>
        <begin position="21"/>
        <end position="1557"/>
    </location>
</feature>
<dbReference type="SMART" id="SM00231">
    <property type="entry name" value="FA58C"/>
    <property type="match status" value="2"/>
</dbReference>
<evidence type="ECO:0000259" key="16">
    <source>
        <dbReference type="PROSITE" id="PS50011"/>
    </source>
</evidence>
<dbReference type="Gene3D" id="3.30.200.20">
    <property type="entry name" value="Phosphorylase Kinase, domain 1"/>
    <property type="match status" value="1"/>
</dbReference>
<keyword evidence="19" id="KW-1185">Reference proteome</keyword>
<dbReference type="SUPFAM" id="SSF56112">
    <property type="entry name" value="Protein kinase-like (PK-like)"/>
    <property type="match status" value="1"/>
</dbReference>
<dbReference type="OrthoDB" id="6071166at2759"/>
<evidence type="ECO:0000256" key="4">
    <source>
        <dbReference type="ARBA" id="ARBA00022729"/>
    </source>
</evidence>
<keyword evidence="6" id="KW-0067">ATP-binding</keyword>
<evidence type="ECO:0000313" key="19">
    <source>
        <dbReference type="Proteomes" id="UP000639338"/>
    </source>
</evidence>
<evidence type="ECO:0000256" key="8">
    <source>
        <dbReference type="ARBA" id="ARBA00023136"/>
    </source>
</evidence>
<keyword evidence="3 14" id="KW-0812">Transmembrane</keyword>
<dbReference type="PANTHER" id="PTHR24416:SF579">
    <property type="entry name" value="DISCOIDIN DOMAIN-CONTAINING RECEPTOR 2-LIKE PROTEIN"/>
    <property type="match status" value="1"/>
</dbReference>
<dbReference type="Gene3D" id="1.10.510.10">
    <property type="entry name" value="Transferase(Phosphotransferase) domain 1"/>
    <property type="match status" value="1"/>
</dbReference>
<evidence type="ECO:0000256" key="5">
    <source>
        <dbReference type="ARBA" id="ARBA00022741"/>
    </source>
</evidence>
<evidence type="ECO:0008006" key="20">
    <source>
        <dbReference type="Google" id="ProtNLM"/>
    </source>
</evidence>
<feature type="compositionally biased region" description="Pro residues" evidence="13">
    <location>
        <begin position="586"/>
        <end position="600"/>
    </location>
</feature>
<feature type="region of interest" description="Disordered" evidence="13">
    <location>
        <begin position="1204"/>
        <end position="1224"/>
    </location>
</feature>
<name>A0A835CLR3_APHGI</name>
<dbReference type="GO" id="GO:0043235">
    <property type="term" value="C:receptor complex"/>
    <property type="evidence" value="ECO:0007669"/>
    <property type="project" value="TreeGrafter"/>
</dbReference>
<dbReference type="GO" id="GO:0005524">
    <property type="term" value="F:ATP binding"/>
    <property type="evidence" value="ECO:0007669"/>
    <property type="project" value="UniProtKB-KW"/>
</dbReference>
<feature type="compositionally biased region" description="Polar residues" evidence="13">
    <location>
        <begin position="1207"/>
        <end position="1224"/>
    </location>
</feature>
<keyword evidence="2" id="KW-1003">Cell membrane</keyword>
<dbReference type="SUPFAM" id="SSF49785">
    <property type="entry name" value="Galactose-binding domain-like"/>
    <property type="match status" value="2"/>
</dbReference>
<dbReference type="InterPro" id="IPR000719">
    <property type="entry name" value="Prot_kinase_dom"/>
</dbReference>
<dbReference type="GO" id="GO:0005886">
    <property type="term" value="C:plasma membrane"/>
    <property type="evidence" value="ECO:0007669"/>
    <property type="project" value="UniProtKB-SubCell"/>
</dbReference>
<feature type="region of interest" description="Disordered" evidence="13">
    <location>
        <begin position="579"/>
        <end position="627"/>
    </location>
</feature>
<comment type="caution">
    <text evidence="18">The sequence shown here is derived from an EMBL/GenBank/DDBJ whole genome shotgun (WGS) entry which is preliminary data.</text>
</comment>
<dbReference type="GO" id="GO:0051897">
    <property type="term" value="P:positive regulation of phosphatidylinositol 3-kinase/protein kinase B signal transduction"/>
    <property type="evidence" value="ECO:0007669"/>
    <property type="project" value="TreeGrafter"/>
</dbReference>
<dbReference type="CDD" id="cd00057">
    <property type="entry name" value="FA58C"/>
    <property type="match status" value="2"/>
</dbReference>
<evidence type="ECO:0000256" key="2">
    <source>
        <dbReference type="ARBA" id="ARBA00022475"/>
    </source>
</evidence>
<dbReference type="InterPro" id="IPR050122">
    <property type="entry name" value="RTK"/>
</dbReference>
<evidence type="ECO:0000256" key="14">
    <source>
        <dbReference type="SAM" id="Phobius"/>
    </source>
</evidence>
<reference evidence="18 19" key="1">
    <citation type="submission" date="2020-08" db="EMBL/GenBank/DDBJ databases">
        <title>Aphidius gifuensis genome sequencing and assembly.</title>
        <authorList>
            <person name="Du Z."/>
        </authorList>
    </citation>
    <scope>NUCLEOTIDE SEQUENCE [LARGE SCALE GENOMIC DNA]</scope>
    <source>
        <strain evidence="18">YNYX2018</strain>
        <tissue evidence="18">Adults</tissue>
    </source>
</reference>
<dbReference type="PROSITE" id="PS01286">
    <property type="entry name" value="FA58C_2"/>
    <property type="match status" value="2"/>
</dbReference>
<dbReference type="Pfam" id="PF21114">
    <property type="entry name" value="DDR1-2_DS-like"/>
    <property type="match status" value="2"/>
</dbReference>
<feature type="transmembrane region" description="Helical" evidence="14">
    <location>
        <begin position="405"/>
        <end position="428"/>
    </location>
</feature>
<evidence type="ECO:0000256" key="7">
    <source>
        <dbReference type="ARBA" id="ARBA00022989"/>
    </source>
</evidence>
<keyword evidence="9" id="KW-1015">Disulfide bond</keyword>
<evidence type="ECO:0000256" key="3">
    <source>
        <dbReference type="ARBA" id="ARBA00022692"/>
    </source>
</evidence>
<dbReference type="SMART" id="SM00219">
    <property type="entry name" value="TyrKc"/>
    <property type="match status" value="1"/>
</dbReference>
<proteinExistence type="inferred from homology"/>
<keyword evidence="8 14" id="KW-0472">Membrane</keyword>
<dbReference type="InterPro" id="IPR011009">
    <property type="entry name" value="Kinase-like_dom_sf"/>
</dbReference>
<evidence type="ECO:0000313" key="18">
    <source>
        <dbReference type="EMBL" id="KAF7988502.1"/>
    </source>
</evidence>
<keyword evidence="11" id="KW-0325">Glycoprotein</keyword>
<evidence type="ECO:0000256" key="10">
    <source>
        <dbReference type="ARBA" id="ARBA00023170"/>
    </source>
</evidence>
<dbReference type="Pfam" id="PF07714">
    <property type="entry name" value="PK_Tyr_Ser-Thr"/>
    <property type="match status" value="1"/>
</dbReference>
<dbReference type="InterPro" id="IPR048525">
    <property type="entry name" value="DDR1-2_DS-like"/>
</dbReference>
<feature type="domain" description="F5/8 type C" evidence="17">
    <location>
        <begin position="26"/>
        <end position="182"/>
    </location>
</feature>
<evidence type="ECO:0000256" key="1">
    <source>
        <dbReference type="ARBA" id="ARBA00004251"/>
    </source>
</evidence>
<dbReference type="Proteomes" id="UP000639338">
    <property type="component" value="Unassembled WGS sequence"/>
</dbReference>
<evidence type="ECO:0000256" key="9">
    <source>
        <dbReference type="ARBA" id="ARBA00023157"/>
    </source>
</evidence>
<feature type="domain" description="Protein kinase" evidence="16">
    <location>
        <begin position="1250"/>
        <end position="1544"/>
    </location>
</feature>
<comment type="similarity">
    <text evidence="12">Belongs to the protein kinase superfamily. Tyr protein kinase family. Insulin receptor subfamily.</text>
</comment>
<dbReference type="EMBL" id="JACMRX010000005">
    <property type="protein sequence ID" value="KAF7988502.1"/>
    <property type="molecule type" value="Genomic_DNA"/>
</dbReference>
<dbReference type="PROSITE" id="PS50011">
    <property type="entry name" value="PROTEIN_KINASE_DOM"/>
    <property type="match status" value="1"/>
</dbReference>
<dbReference type="InterPro" id="IPR001245">
    <property type="entry name" value="Ser-Thr/Tyr_kinase_cat_dom"/>
</dbReference>
<dbReference type="GO" id="GO:0005518">
    <property type="term" value="F:collagen binding"/>
    <property type="evidence" value="ECO:0007669"/>
    <property type="project" value="TreeGrafter"/>
</dbReference>
<accession>A0A835CLR3</accession>
<keyword evidence="5" id="KW-0547">Nucleotide-binding</keyword>
<evidence type="ECO:0000256" key="12">
    <source>
        <dbReference type="ARBA" id="ARBA00061639"/>
    </source>
</evidence>
<protein>
    <recommendedName>
        <fullName evidence="20">Discoidin domain-containing receptor 2</fullName>
    </recommendedName>
</protein>
<dbReference type="PANTHER" id="PTHR24416">
    <property type="entry name" value="TYROSINE-PROTEIN KINASE RECEPTOR"/>
    <property type="match status" value="1"/>
</dbReference>
<dbReference type="Gene3D" id="2.60.120.1190">
    <property type="match status" value="2"/>
</dbReference>
<keyword evidence="4 15" id="KW-0732">Signal</keyword>
<comment type="subcellular location">
    <subcellularLocation>
        <location evidence="1">Cell membrane</location>
        <topology evidence="1">Single-pass type I membrane protein</topology>
    </subcellularLocation>
</comment>
<dbReference type="InterPro" id="IPR020635">
    <property type="entry name" value="Tyr_kinase_cat_dom"/>
</dbReference>
<gene>
    <name evidence="18" type="ORF">HCN44_001075</name>
</gene>
<feature type="region of interest" description="Disordered" evidence="13">
    <location>
        <begin position="365"/>
        <end position="388"/>
    </location>
</feature>
<organism evidence="18 19">
    <name type="scientific">Aphidius gifuensis</name>
    <name type="common">Parasitoid wasp</name>
    <dbReference type="NCBI Taxonomy" id="684658"/>
    <lineage>
        <taxon>Eukaryota</taxon>
        <taxon>Metazoa</taxon>
        <taxon>Ecdysozoa</taxon>
        <taxon>Arthropoda</taxon>
        <taxon>Hexapoda</taxon>
        <taxon>Insecta</taxon>
        <taxon>Pterygota</taxon>
        <taxon>Neoptera</taxon>
        <taxon>Endopterygota</taxon>
        <taxon>Hymenoptera</taxon>
        <taxon>Apocrita</taxon>
        <taxon>Ichneumonoidea</taxon>
        <taxon>Braconidae</taxon>
        <taxon>Aphidiinae</taxon>
        <taxon>Aphidius</taxon>
    </lineage>
</organism>
<dbReference type="PROSITE" id="PS50022">
    <property type="entry name" value="FA58C_3"/>
    <property type="match status" value="2"/>
</dbReference>
<evidence type="ECO:0000256" key="6">
    <source>
        <dbReference type="ARBA" id="ARBA00022840"/>
    </source>
</evidence>
<feature type="transmembrane region" description="Helical" evidence="14">
    <location>
        <begin position="1033"/>
        <end position="1056"/>
    </location>
</feature>
<dbReference type="Pfam" id="PF00754">
    <property type="entry name" value="F5_F8_type_C"/>
    <property type="match status" value="2"/>
</dbReference>
<feature type="signal peptide" evidence="15">
    <location>
        <begin position="1"/>
        <end position="20"/>
    </location>
</feature>
<evidence type="ECO:0000256" key="15">
    <source>
        <dbReference type="SAM" id="SignalP"/>
    </source>
</evidence>
<dbReference type="FunFam" id="2.60.120.260:FF:000007">
    <property type="entry name" value="Discoidin domain receptor tyrosine kinase 1"/>
    <property type="match status" value="2"/>
</dbReference>
<evidence type="ECO:0000256" key="13">
    <source>
        <dbReference type="SAM" id="MobiDB-lite"/>
    </source>
</evidence>
<dbReference type="InterPro" id="IPR000421">
    <property type="entry name" value="FA58C"/>
</dbReference>
<dbReference type="FunFam" id="1.10.510.10:FF:000053">
    <property type="entry name" value="Epithelial discoidin domain-containing receptor 1"/>
    <property type="match status" value="1"/>
</dbReference>
<dbReference type="PRINTS" id="PR00109">
    <property type="entry name" value="TYRKINASE"/>
</dbReference>
<feature type="compositionally biased region" description="Polar residues" evidence="13">
    <location>
        <begin position="374"/>
        <end position="388"/>
    </location>
</feature>
<sequence>MNYLWALLLQLIFNSHYGSAIDISQCIGPLGMEAGIIPDSDITASSSFDSGNVGPHHARLKQERNGGAWCPKNQVTTEPHEWLEIDLHTVHVITATSTQGRFGNGQGVEYAEAYVLEYWRPKLGKWVRYRDVNGEEVIKGNTNTYLESKHELEPTIWASKIRFMPYSYHRRTVCMRVELYGCQWNDGIVSYEMPQGDKKSTWEFFDASYDGYWDGGELRRGLGQLTDGLIGPEDYKSGFYSGGQGWIGWKNDTRVGHPLDIKFEFDRVREFSAVHIFCNNQFTKDVQVFSQVDILFSIGGKYYTGDPIIYAYMEDKIFETPHNISIKLHHRIGKFIKLRFTYAAKWLLISEITFDSDIAHGNFTPENSPPTDPTFIQNQSTLSKDSTSHQAEIPVSTVKQDDPTYIAVVIGCSAAFILLSSVLIAFIIRKNEQRKAFTNTINNKNVITSNNHQHLTTESNYGTGIEKDNSLMTYRVDEYDDRYAGGKFATLPRDLNDRLLGDVRLDEYQEPFHDNKYREQSQAAYYGYSTVVIDNKDLHDHIECSDPTYDYAVPMPVPSTSSEHESVFSKSSSSRGSAKACLQSFFPPPPPPPMSIPPIRGPNNATHSNPPSPQLITERERRGSKRRDHAHTRYAYFFFLEQYIFVTSQCIGPLGMESGAIADEDITASSSFDSGNVGPRQARLRTENNGGAWCPKAQITSEPREWLEIDLHTVYLITSTNTQGRFGNGMGVEYAEGYLLEYWRPRLGKWVRYRDIKGNEIIKANTNTYLECKNELDPPIWASKIRFFPYSNHRRTVCMRVEIYGCYWIDGIVSYSMPQGDKRGNEWEFFDVTYDGYWDGELTNGLGQLIDGKIGPDNFKMGYYDNEKNQGWIAWKNDTRFNKPIEINFEFDKIREFAAVHLYCNNQFSRDVQVFSQVEISFSIGGNYFTGEPIIYTYMEDKIFESSRNITIKLHHRIGKFVKLQLYFSSKWIMLSEIVFDSDIAHGNFTPEEFLLTTELPSQTDDIPDDKKFIKKLNNEIPVFTAKKDDPTYMAVIIGILTALILLLGVSIFFIVTRHRQRKCFASPMAVKVPSHLGSTCATVEKGAALMAFTLEDDERYPAGGSVTNTSTMNHDVDNRTVDIVKLDDYQEPYQALKHAPYYSYSTIIMEMKDMMFNNMSSNAINYSAVPELNSTTVPLLNCETGAYSTHDIVSSSMSSASDQESIFSKGSSQNSRVNDKNSPTQQDVLTALKKRLEQSTVPLFPRHRLRMLSKLAEGAFGTIYVAEAEGIPEYGTSMTTLGKRLVAVKFLLTEASEKEKQDFQRDVRILAALEDINIARVLGACCREEPYCVVMEYLEHGDLCQFLKSHITIDDSHSMPIGVKTLSFNCLIYMAAQIASGMRYLENLNFVHRDLATRNCLVGKAYHIKISDFGTDNELYANDYYKVEDGALLPVRWMAWECVLLKKYTTKSDVWAFAVTLWEILNLGRHIPYENLSDEQVIDNLHRFHPNNTRCNDINNKKIIFEYLPKPKTSSKDIDDLMLECWRRDENARPTFREISLFLQRKNLGYAPTINC</sequence>
<dbReference type="PROSITE" id="PS00109">
    <property type="entry name" value="PROTEIN_KINASE_TYR"/>
    <property type="match status" value="1"/>
</dbReference>
<dbReference type="GO" id="GO:0048680">
    <property type="term" value="P:positive regulation of axon regeneration"/>
    <property type="evidence" value="ECO:0007669"/>
    <property type="project" value="UniProtKB-ARBA"/>
</dbReference>
<feature type="domain" description="F5/8 type C" evidence="17">
    <location>
        <begin position="650"/>
        <end position="806"/>
    </location>
</feature>